<dbReference type="EMBL" id="QOQW01000015">
    <property type="protein sequence ID" value="RCK79129.1"/>
    <property type="molecule type" value="Genomic_DNA"/>
</dbReference>
<dbReference type="Gene3D" id="2.30.30.40">
    <property type="entry name" value="SH3 Domains"/>
    <property type="match status" value="1"/>
</dbReference>
<organism evidence="1 2">
    <name type="scientific">Candidatus Ozemobacter sibiricus</name>
    <dbReference type="NCBI Taxonomy" id="2268124"/>
    <lineage>
        <taxon>Bacteria</taxon>
        <taxon>Candidatus Ozemobacteria</taxon>
        <taxon>Candidatus Ozemobacterales</taxon>
        <taxon>Candidatus Ozemobacteraceae</taxon>
        <taxon>Candidatus Ozemobacter</taxon>
    </lineage>
</organism>
<comment type="caution">
    <text evidence="1">The sequence shown here is derived from an EMBL/GenBank/DDBJ whole genome shotgun (WGS) entry which is preliminary data.</text>
</comment>
<protein>
    <submittedName>
        <fullName evidence="1">Uncharacterized protein</fullName>
    </submittedName>
</protein>
<gene>
    <name evidence="1" type="ORF">OZSIB_0243</name>
</gene>
<evidence type="ECO:0000313" key="1">
    <source>
        <dbReference type="EMBL" id="RCK79129.1"/>
    </source>
</evidence>
<evidence type="ECO:0000313" key="2">
    <source>
        <dbReference type="Proteomes" id="UP000252355"/>
    </source>
</evidence>
<proteinExistence type="predicted"/>
<dbReference type="Proteomes" id="UP000252355">
    <property type="component" value="Unassembled WGS sequence"/>
</dbReference>
<reference evidence="1 2" key="1">
    <citation type="submission" date="2018-05" db="EMBL/GenBank/DDBJ databases">
        <title>A metagenomic window into the 2 km-deep terrestrial subsurface aquifer revealed taxonomically and functionally diverse microbial community comprising novel uncultured bacterial lineages.</title>
        <authorList>
            <person name="Kadnikov V.V."/>
            <person name="Mardanov A.V."/>
            <person name="Beletsky A.V."/>
            <person name="Banks D."/>
            <person name="Pimenov N.V."/>
            <person name="Frank Y.A."/>
            <person name="Karnachuk O.V."/>
            <person name="Ravin N.V."/>
        </authorList>
    </citation>
    <scope>NUCLEOTIDE SEQUENCE [LARGE SCALE GENOMIC DNA]</scope>
    <source>
        <strain evidence="1">BY5</strain>
    </source>
</reference>
<dbReference type="AlphaFoldDB" id="A0A367ZMZ7"/>
<sequence>MARNSRISLKIGLAVLFGMLVAVGVAEAKNVVLPTVYGYGVVSQYGGWVYPYIVHPAYGGFYTPYYGPYNYYYLSGYYPYYGMTPIWNGSQWVYGAGGYAAATRALNLRANPWKKSGNVIGALEAGEPVYVYARYGNWCLVQSAANPYKRGYAYASFLQGAWPGSWSGWMNYYVPRGW</sequence>
<name>A0A367ZMZ7_9BACT</name>
<accession>A0A367ZMZ7</accession>